<reference evidence="3" key="1">
    <citation type="journal article" date="2019" name="Int. J. Syst. Evol. Microbiol.">
        <title>The Global Catalogue of Microorganisms (GCM) 10K type strain sequencing project: providing services to taxonomists for standard genome sequencing and annotation.</title>
        <authorList>
            <consortium name="The Broad Institute Genomics Platform"/>
            <consortium name="The Broad Institute Genome Sequencing Center for Infectious Disease"/>
            <person name="Wu L."/>
            <person name="Ma J."/>
        </authorList>
    </citation>
    <scope>NUCLEOTIDE SEQUENCE [LARGE SCALE GENOMIC DNA]</scope>
    <source>
        <strain evidence="3">KCTC 42247</strain>
    </source>
</reference>
<protein>
    <submittedName>
        <fullName evidence="2">Carboxymuconolactone decarboxylase family protein</fullName>
    </submittedName>
</protein>
<proteinExistence type="predicted"/>
<evidence type="ECO:0000313" key="2">
    <source>
        <dbReference type="EMBL" id="MFD2743340.1"/>
    </source>
</evidence>
<keyword evidence="3" id="KW-1185">Reference proteome</keyword>
<dbReference type="Proteomes" id="UP001597418">
    <property type="component" value="Unassembled WGS sequence"/>
</dbReference>
<comment type="caution">
    <text evidence="2">The sequence shown here is derived from an EMBL/GenBank/DDBJ whole genome shotgun (WGS) entry which is preliminary data.</text>
</comment>
<dbReference type="Pfam" id="PF02627">
    <property type="entry name" value="CMD"/>
    <property type="match status" value="1"/>
</dbReference>
<evidence type="ECO:0000313" key="3">
    <source>
        <dbReference type="Proteomes" id="UP001597418"/>
    </source>
</evidence>
<dbReference type="NCBIfam" id="TIGR00778">
    <property type="entry name" value="ahpD_dom"/>
    <property type="match status" value="1"/>
</dbReference>
<feature type="domain" description="Carboxymuconolactone decarboxylase-like" evidence="1">
    <location>
        <begin position="13"/>
        <end position="94"/>
    </location>
</feature>
<sequence length="145" mass="16667">MENRIDIEQVEPRAFKAMYGLEDYLQKSALSKVHLELIKIRASQINGCAFCINMHTSDALQQGESARRIFLLNAWRETELFDEAEKTILAMTEEITLIQQGGLSDQVYKEAKEVFEENYIAQIIMAIVTINAWNRIAISTQRIVK</sequence>
<name>A0ABW5UDI2_9SPHI</name>
<dbReference type="InterPro" id="IPR029032">
    <property type="entry name" value="AhpD-like"/>
</dbReference>
<dbReference type="InterPro" id="IPR004675">
    <property type="entry name" value="AhpD_core"/>
</dbReference>
<dbReference type="PANTHER" id="PTHR35446:SF2">
    <property type="entry name" value="CARBOXYMUCONOLACTONE DECARBOXYLASE-LIKE DOMAIN-CONTAINING PROTEIN"/>
    <property type="match status" value="1"/>
</dbReference>
<organism evidence="2 3">
    <name type="scientific">Sphingobacterium populi</name>
    <dbReference type="NCBI Taxonomy" id="1812824"/>
    <lineage>
        <taxon>Bacteria</taxon>
        <taxon>Pseudomonadati</taxon>
        <taxon>Bacteroidota</taxon>
        <taxon>Sphingobacteriia</taxon>
        <taxon>Sphingobacteriales</taxon>
        <taxon>Sphingobacteriaceae</taxon>
        <taxon>Sphingobacterium</taxon>
    </lineage>
</organism>
<dbReference type="PANTHER" id="PTHR35446">
    <property type="entry name" value="SI:CH211-175M2.5"/>
    <property type="match status" value="1"/>
</dbReference>
<dbReference type="SUPFAM" id="SSF69118">
    <property type="entry name" value="AhpD-like"/>
    <property type="match status" value="1"/>
</dbReference>
<accession>A0ABW5UDI2</accession>
<dbReference type="EMBL" id="JBHUMB010000006">
    <property type="protein sequence ID" value="MFD2743340.1"/>
    <property type="molecule type" value="Genomic_DNA"/>
</dbReference>
<dbReference type="InterPro" id="IPR003779">
    <property type="entry name" value="CMD-like"/>
</dbReference>
<dbReference type="RefSeq" id="WP_066755928.1">
    <property type="nucleotide sequence ID" value="NZ_JBHUMB010000006.1"/>
</dbReference>
<evidence type="ECO:0000259" key="1">
    <source>
        <dbReference type="Pfam" id="PF02627"/>
    </source>
</evidence>
<dbReference type="Gene3D" id="1.20.1290.10">
    <property type="entry name" value="AhpD-like"/>
    <property type="match status" value="1"/>
</dbReference>
<gene>
    <name evidence="2" type="ORF">ACFSQ6_08010</name>
</gene>